<proteinExistence type="predicted"/>
<reference evidence="2" key="1">
    <citation type="submission" date="2015-03" db="EMBL/GenBank/DDBJ databases">
        <authorList>
            <consortium name="Pathogen Informatics"/>
        </authorList>
    </citation>
    <scope>NUCLEOTIDE SEQUENCE [LARGE SCALE GENOMIC DNA]</scope>
    <source>
        <strain evidence="2">N09902308</strain>
    </source>
</reference>
<gene>
    <name evidence="1" type="ORF">ERS007739_05084</name>
</gene>
<sequence length="55" mass="6022">MRKAPEVASKAVRPIASKLIGVSESTARNLLVYCAQEMNHLAGFLADLWESFGDE</sequence>
<dbReference type="Proteomes" id="UP000039021">
    <property type="component" value="Unassembled WGS sequence"/>
</dbReference>
<name>A0A916PDK0_MYCTX</name>
<comment type="caution">
    <text evidence="1">The sequence shown here is derived from an EMBL/GenBank/DDBJ whole genome shotgun (WGS) entry which is preliminary data.</text>
</comment>
<protein>
    <submittedName>
        <fullName evidence="1">Uncharacterized protein</fullName>
    </submittedName>
</protein>
<evidence type="ECO:0000313" key="2">
    <source>
        <dbReference type="Proteomes" id="UP000039021"/>
    </source>
</evidence>
<evidence type="ECO:0000313" key="1">
    <source>
        <dbReference type="EMBL" id="CPB14408.1"/>
    </source>
</evidence>
<dbReference type="EMBL" id="CSBK01003684">
    <property type="protein sequence ID" value="CPB14408.1"/>
    <property type="molecule type" value="Genomic_DNA"/>
</dbReference>
<accession>A0A916PDK0</accession>
<organism evidence="1 2">
    <name type="scientific">Mycobacterium tuberculosis</name>
    <dbReference type="NCBI Taxonomy" id="1773"/>
    <lineage>
        <taxon>Bacteria</taxon>
        <taxon>Bacillati</taxon>
        <taxon>Actinomycetota</taxon>
        <taxon>Actinomycetes</taxon>
        <taxon>Mycobacteriales</taxon>
        <taxon>Mycobacteriaceae</taxon>
        <taxon>Mycobacterium</taxon>
        <taxon>Mycobacterium tuberculosis complex</taxon>
    </lineage>
</organism>
<dbReference type="AlphaFoldDB" id="A0A916PDK0"/>